<dbReference type="InterPro" id="IPR036937">
    <property type="entry name" value="Adhesion_dom_fimbrial_sf"/>
</dbReference>
<evidence type="ECO:0000259" key="2">
    <source>
        <dbReference type="Pfam" id="PF00419"/>
    </source>
</evidence>
<organism evidence="3 4">
    <name type="scientific">Proteus columbae</name>
    <dbReference type="NCBI Taxonomy" id="1987580"/>
    <lineage>
        <taxon>Bacteria</taxon>
        <taxon>Pseudomonadati</taxon>
        <taxon>Pseudomonadota</taxon>
        <taxon>Gammaproteobacteria</taxon>
        <taxon>Enterobacterales</taxon>
        <taxon>Morganellaceae</taxon>
        <taxon>Proteus</taxon>
    </lineage>
</organism>
<feature type="chain" id="PRO_5026109470" evidence="1">
    <location>
        <begin position="27"/>
        <end position="183"/>
    </location>
</feature>
<keyword evidence="4" id="KW-1185">Reference proteome</keyword>
<accession>A0A6I7D708</accession>
<dbReference type="Gene3D" id="2.60.40.1090">
    <property type="entry name" value="Fimbrial-type adhesion domain"/>
    <property type="match status" value="1"/>
</dbReference>
<dbReference type="GO" id="GO:0009289">
    <property type="term" value="C:pilus"/>
    <property type="evidence" value="ECO:0007669"/>
    <property type="project" value="InterPro"/>
</dbReference>
<dbReference type="InterPro" id="IPR050263">
    <property type="entry name" value="Bact_Fimbrial_Adh_Pro"/>
</dbReference>
<dbReference type="Proteomes" id="UP000464700">
    <property type="component" value="Chromosome"/>
</dbReference>
<gene>
    <name evidence="3" type="ORF">F1325_04255</name>
</gene>
<dbReference type="AlphaFoldDB" id="A0A6I7D708"/>
<dbReference type="SUPFAM" id="SSF49401">
    <property type="entry name" value="Bacterial adhesins"/>
    <property type="match status" value="1"/>
</dbReference>
<feature type="domain" description="Fimbrial-type adhesion" evidence="2">
    <location>
        <begin position="33"/>
        <end position="183"/>
    </location>
</feature>
<evidence type="ECO:0000313" key="4">
    <source>
        <dbReference type="Proteomes" id="UP000464700"/>
    </source>
</evidence>
<evidence type="ECO:0000313" key="3">
    <source>
        <dbReference type="EMBL" id="QHN09722.1"/>
    </source>
</evidence>
<dbReference type="InterPro" id="IPR008966">
    <property type="entry name" value="Adhesion_dom_sf"/>
</dbReference>
<name>A0A6I7D708_9GAMM</name>
<dbReference type="GO" id="GO:0043709">
    <property type="term" value="P:cell adhesion involved in single-species biofilm formation"/>
    <property type="evidence" value="ECO:0007669"/>
    <property type="project" value="TreeGrafter"/>
</dbReference>
<dbReference type="PANTHER" id="PTHR33420:SF26">
    <property type="entry name" value="FIMBRIAL SUBUNIT"/>
    <property type="match status" value="1"/>
</dbReference>
<dbReference type="EMBL" id="CP043925">
    <property type="protein sequence ID" value="QHN09722.1"/>
    <property type="molecule type" value="Genomic_DNA"/>
</dbReference>
<sequence>MKLKTLPLPVICGLTLLIGIFTAANAAPNNMRLYGTLVDEPCVIKPGDETISLEFGNVPDKTFYIGAGRTNSQNFQIHLSECDLSINKKVRVTFSGTENQAMVGQGFLALSTGSQAEGIAIGLENSDGSPLRINQETSNIALNSGDSILRFRAFIQAEPNAIANESIKRGRFSAIATFHLNYD</sequence>
<keyword evidence="1" id="KW-0732">Signal</keyword>
<dbReference type="KEGG" id="pcol:F1325_04255"/>
<dbReference type="PANTHER" id="PTHR33420">
    <property type="entry name" value="FIMBRIAL SUBUNIT ELFA-RELATED"/>
    <property type="match status" value="1"/>
</dbReference>
<feature type="signal peptide" evidence="1">
    <location>
        <begin position="1"/>
        <end position="26"/>
    </location>
</feature>
<proteinExistence type="predicted"/>
<protein>
    <submittedName>
        <fullName evidence="3">Type 1 fimbrial protein</fullName>
    </submittedName>
</protein>
<dbReference type="InterPro" id="IPR000259">
    <property type="entry name" value="Adhesion_dom_fimbrial"/>
</dbReference>
<dbReference type="Pfam" id="PF00419">
    <property type="entry name" value="Fimbrial"/>
    <property type="match status" value="1"/>
</dbReference>
<reference evidence="3 4" key="1">
    <citation type="submission" date="2019-09" db="EMBL/GenBank/DDBJ databases">
        <title>Emergence of a chromosome-mediated tetracycline resistance gene in Proteus strain.</title>
        <authorList>
            <person name="He D."/>
            <person name="Wang L."/>
        </authorList>
    </citation>
    <scope>NUCLEOTIDE SEQUENCE [LARGE SCALE GENOMIC DNA]</scope>
    <source>
        <strain evidence="3 4">T60</strain>
    </source>
</reference>
<evidence type="ECO:0000256" key="1">
    <source>
        <dbReference type="SAM" id="SignalP"/>
    </source>
</evidence>
<dbReference type="RefSeq" id="WP_109373873.1">
    <property type="nucleotide sequence ID" value="NZ_CP043925.1"/>
</dbReference>